<evidence type="ECO:0000313" key="6">
    <source>
        <dbReference type="EMBL" id="KTF06275.1"/>
    </source>
</evidence>
<feature type="domain" description="Glucose-methanol-choline oxidoreductase N-terminal" evidence="5">
    <location>
        <begin position="6"/>
        <end position="20"/>
    </location>
</feature>
<proteinExistence type="inferred from homology"/>
<comment type="similarity">
    <text evidence="2">Belongs to the GMC oxidoreductase family.</text>
</comment>
<dbReference type="PANTHER" id="PTHR11552:SF147">
    <property type="entry name" value="CHOLINE DEHYDROGENASE, MITOCHONDRIAL"/>
    <property type="match status" value="1"/>
</dbReference>
<dbReference type="EC" id="1.1.99.18" evidence="6"/>
<evidence type="ECO:0000256" key="3">
    <source>
        <dbReference type="ARBA" id="ARBA00022630"/>
    </source>
</evidence>
<dbReference type="PANTHER" id="PTHR11552">
    <property type="entry name" value="GLUCOSE-METHANOL-CHOLINE GMC OXIDOREDUCTASE"/>
    <property type="match status" value="1"/>
</dbReference>
<evidence type="ECO:0000259" key="5">
    <source>
        <dbReference type="PROSITE" id="PS00624"/>
    </source>
</evidence>
<sequence length="68" mass="7191">MILAAGAINSPALLELSGIGQPDRLAALGIAPVHALPGVGENLQDHLQLRTVFRIRGARTLNDRARTI</sequence>
<dbReference type="EMBL" id="AYSL01001255">
    <property type="protein sequence ID" value="KTF06275.1"/>
    <property type="molecule type" value="Genomic_DNA"/>
</dbReference>
<keyword evidence="3" id="KW-0285">Flavoprotein</keyword>
<dbReference type="Pfam" id="PF00732">
    <property type="entry name" value="GMC_oxred_N"/>
    <property type="match status" value="1"/>
</dbReference>
<keyword evidence="4" id="KW-0274">FAD</keyword>
<name>A0A1B6NS11_9ZZZZ</name>
<dbReference type="Gene3D" id="3.30.560.10">
    <property type="entry name" value="Glucose Oxidase, domain 3"/>
    <property type="match status" value="1"/>
</dbReference>
<dbReference type="InterPro" id="IPR012132">
    <property type="entry name" value="GMC_OxRdtase"/>
</dbReference>
<keyword evidence="6" id="KW-0560">Oxidoreductase</keyword>
<dbReference type="Gene3D" id="3.50.50.60">
    <property type="entry name" value="FAD/NAD(P)-binding domain"/>
    <property type="match status" value="1"/>
</dbReference>
<dbReference type="GO" id="GO:0050660">
    <property type="term" value="F:flavin adenine dinucleotide binding"/>
    <property type="evidence" value="ECO:0007669"/>
    <property type="project" value="InterPro"/>
</dbReference>
<evidence type="ECO:0000256" key="4">
    <source>
        <dbReference type="ARBA" id="ARBA00022827"/>
    </source>
</evidence>
<evidence type="ECO:0000256" key="1">
    <source>
        <dbReference type="ARBA" id="ARBA00001974"/>
    </source>
</evidence>
<evidence type="ECO:0000256" key="2">
    <source>
        <dbReference type="ARBA" id="ARBA00010790"/>
    </source>
</evidence>
<feature type="non-terminal residue" evidence="6">
    <location>
        <position position="68"/>
    </location>
</feature>
<dbReference type="GO" id="GO:0047735">
    <property type="term" value="F:cellobiose dehydrogenase (acceptor) activity"/>
    <property type="evidence" value="ECO:0007669"/>
    <property type="project" value="UniProtKB-EC"/>
</dbReference>
<comment type="caution">
    <text evidence="6">The sequence shown here is derived from an EMBL/GenBank/DDBJ whole genome shotgun (WGS) entry which is preliminary data.</text>
</comment>
<accession>A0A1B6NS11</accession>
<comment type="cofactor">
    <cofactor evidence="1">
        <name>FAD</name>
        <dbReference type="ChEBI" id="CHEBI:57692"/>
    </cofactor>
</comment>
<dbReference type="InterPro" id="IPR000172">
    <property type="entry name" value="GMC_OxRdtase_N"/>
</dbReference>
<gene>
    <name evidence="6" type="ORF">MGSAQ_002229</name>
</gene>
<organism evidence="6">
    <name type="scientific">marine sediment metagenome</name>
    <dbReference type="NCBI Taxonomy" id="412755"/>
    <lineage>
        <taxon>unclassified sequences</taxon>
        <taxon>metagenomes</taxon>
        <taxon>ecological metagenomes</taxon>
    </lineage>
</organism>
<reference evidence="6" key="1">
    <citation type="submission" date="2013-11" db="EMBL/GenBank/DDBJ databases">
        <title>Microbial diversity, functional groups and degradation webs in Northern and Southern Mediterranean and Red Sea marine crude oil polluted sites.</title>
        <authorList>
            <person name="Daffonchio D."/>
            <person name="Mapelli F."/>
            <person name="Ferrer M."/>
            <person name="Richter M."/>
            <person name="Cherif A."/>
            <person name="Malkawi H.I."/>
            <person name="Yakimov M.M."/>
            <person name="Abdel-Fattah Y.R."/>
            <person name="Blaghen M."/>
            <person name="Golyshin P.N."/>
            <person name="Kalogerakis N."/>
            <person name="Boon N."/>
            <person name="Magagnini M."/>
            <person name="Fava F."/>
        </authorList>
    </citation>
    <scope>NUCLEOTIDE SEQUENCE</scope>
</reference>
<protein>
    <submittedName>
        <fullName evidence="6">Protein containing Glucose-methanol-choline oxidoreductase</fullName>
        <ecNumber evidence="6">1.1.99.18</ecNumber>
    </submittedName>
</protein>
<dbReference type="InterPro" id="IPR036188">
    <property type="entry name" value="FAD/NAD-bd_sf"/>
</dbReference>
<dbReference type="AlphaFoldDB" id="A0A1B6NS11"/>
<dbReference type="PROSITE" id="PS00624">
    <property type="entry name" value="GMC_OXRED_2"/>
    <property type="match status" value="1"/>
</dbReference>
<dbReference type="SUPFAM" id="SSF51905">
    <property type="entry name" value="FAD/NAD(P)-binding domain"/>
    <property type="match status" value="1"/>
</dbReference>